<evidence type="ECO:0000256" key="1">
    <source>
        <dbReference type="ARBA" id="ARBA00022553"/>
    </source>
</evidence>
<evidence type="ECO:0000313" key="6">
    <source>
        <dbReference type="EMBL" id="PSB23600.1"/>
    </source>
</evidence>
<organism evidence="6 7">
    <name type="scientific">Stenomitos frigidus ULC18</name>
    <dbReference type="NCBI Taxonomy" id="2107698"/>
    <lineage>
        <taxon>Bacteria</taxon>
        <taxon>Bacillati</taxon>
        <taxon>Cyanobacteriota</taxon>
        <taxon>Cyanophyceae</taxon>
        <taxon>Leptolyngbyales</taxon>
        <taxon>Leptolyngbyaceae</taxon>
        <taxon>Stenomitos</taxon>
    </lineage>
</organism>
<keyword evidence="2 6" id="KW-0238">DNA-binding</keyword>
<protein>
    <submittedName>
        <fullName evidence="6">DNA-binding response regulator</fullName>
    </submittedName>
</protein>
<feature type="modified residue" description="4-aspartylphosphate" evidence="3">
    <location>
        <position position="54"/>
    </location>
</feature>
<comment type="caution">
    <text evidence="6">The sequence shown here is derived from an EMBL/GenBank/DDBJ whole genome shotgun (WGS) entry which is preliminary data.</text>
</comment>
<feature type="domain" description="Response regulatory" evidence="5">
    <location>
        <begin position="3"/>
        <end position="119"/>
    </location>
</feature>
<dbReference type="OrthoDB" id="509129at2"/>
<evidence type="ECO:0000259" key="5">
    <source>
        <dbReference type="PROSITE" id="PS50110"/>
    </source>
</evidence>
<gene>
    <name evidence="6" type="ORF">C7B82_30435</name>
</gene>
<dbReference type="SMART" id="SM00421">
    <property type="entry name" value="HTH_LUXR"/>
    <property type="match status" value="1"/>
</dbReference>
<proteinExistence type="predicted"/>
<dbReference type="InterPro" id="IPR001789">
    <property type="entry name" value="Sig_transdc_resp-reg_receiver"/>
</dbReference>
<dbReference type="InterPro" id="IPR011006">
    <property type="entry name" value="CheY-like_superfamily"/>
</dbReference>
<feature type="domain" description="HTH luxR-type" evidence="4">
    <location>
        <begin position="143"/>
        <end position="208"/>
    </location>
</feature>
<dbReference type="CDD" id="cd06170">
    <property type="entry name" value="LuxR_C_like"/>
    <property type="match status" value="1"/>
</dbReference>
<dbReference type="PANTHER" id="PTHR43214:SF43">
    <property type="entry name" value="TWO-COMPONENT RESPONSE REGULATOR"/>
    <property type="match status" value="1"/>
</dbReference>
<accession>A0A2T1DSZ9</accession>
<dbReference type="GO" id="GO:0006355">
    <property type="term" value="P:regulation of DNA-templated transcription"/>
    <property type="evidence" value="ECO:0007669"/>
    <property type="project" value="InterPro"/>
</dbReference>
<dbReference type="RefSeq" id="WP_106261039.1">
    <property type="nucleotide sequence ID" value="NZ_CAWNSW010000141.1"/>
</dbReference>
<evidence type="ECO:0000259" key="4">
    <source>
        <dbReference type="PROSITE" id="PS50043"/>
    </source>
</evidence>
<dbReference type="Pfam" id="PF00196">
    <property type="entry name" value="GerE"/>
    <property type="match status" value="1"/>
</dbReference>
<dbReference type="PROSITE" id="PS50043">
    <property type="entry name" value="HTH_LUXR_2"/>
    <property type="match status" value="1"/>
</dbReference>
<reference evidence="7" key="1">
    <citation type="submission" date="2018-02" db="EMBL/GenBank/DDBJ databases">
        <authorList>
            <person name="Moore K."/>
            <person name="Momper L."/>
        </authorList>
    </citation>
    <scope>NUCLEOTIDE SEQUENCE [LARGE SCALE GENOMIC DNA]</scope>
    <source>
        <strain evidence="7">ULC18</strain>
    </source>
</reference>
<evidence type="ECO:0000313" key="7">
    <source>
        <dbReference type="Proteomes" id="UP000239576"/>
    </source>
</evidence>
<dbReference type="InterPro" id="IPR058245">
    <property type="entry name" value="NreC/VraR/RcsB-like_REC"/>
</dbReference>
<dbReference type="InterPro" id="IPR016032">
    <property type="entry name" value="Sig_transdc_resp-reg_C-effctor"/>
</dbReference>
<dbReference type="PROSITE" id="PS50110">
    <property type="entry name" value="RESPONSE_REGULATORY"/>
    <property type="match status" value="1"/>
</dbReference>
<name>A0A2T1DSZ9_9CYAN</name>
<dbReference type="SMART" id="SM00448">
    <property type="entry name" value="REC"/>
    <property type="match status" value="1"/>
</dbReference>
<dbReference type="SUPFAM" id="SSF46894">
    <property type="entry name" value="C-terminal effector domain of the bipartite response regulators"/>
    <property type="match status" value="1"/>
</dbReference>
<sequence>MIRLLLVDDQDLIRRGMKALLKSDDTLQVVGEAANGQDAIALVAALTPDVVLMDVRMPVMDGVAATQAICQQFPGTKVLVLTTFDDQEYVTQALQKGASGYLLKDTPFEELVQAIRFVQKGYTQIGPGLSHKAIAAPPVPPNPPLELTDLTPREQEILQLIAQGSSNREIAQVLFISEKTVRNHVTNILSRLGLRDRTQAAIVALQKHRLN</sequence>
<dbReference type="InterPro" id="IPR000792">
    <property type="entry name" value="Tscrpt_reg_LuxR_C"/>
</dbReference>
<dbReference type="GO" id="GO:0003677">
    <property type="term" value="F:DNA binding"/>
    <property type="evidence" value="ECO:0007669"/>
    <property type="project" value="UniProtKB-KW"/>
</dbReference>
<evidence type="ECO:0000256" key="2">
    <source>
        <dbReference type="ARBA" id="ARBA00023125"/>
    </source>
</evidence>
<dbReference type="PANTHER" id="PTHR43214">
    <property type="entry name" value="TWO-COMPONENT RESPONSE REGULATOR"/>
    <property type="match status" value="1"/>
</dbReference>
<dbReference type="PRINTS" id="PR00038">
    <property type="entry name" value="HTHLUXR"/>
</dbReference>
<dbReference type="PROSITE" id="PS00622">
    <property type="entry name" value="HTH_LUXR_1"/>
    <property type="match status" value="1"/>
</dbReference>
<dbReference type="GO" id="GO:0000160">
    <property type="term" value="P:phosphorelay signal transduction system"/>
    <property type="evidence" value="ECO:0007669"/>
    <property type="project" value="InterPro"/>
</dbReference>
<evidence type="ECO:0000256" key="3">
    <source>
        <dbReference type="PROSITE-ProRule" id="PRU00169"/>
    </source>
</evidence>
<dbReference type="AlphaFoldDB" id="A0A2T1DSZ9"/>
<dbReference type="Gene3D" id="3.40.50.2300">
    <property type="match status" value="1"/>
</dbReference>
<dbReference type="InterPro" id="IPR039420">
    <property type="entry name" value="WalR-like"/>
</dbReference>
<keyword evidence="1 3" id="KW-0597">Phosphoprotein</keyword>
<reference evidence="6 7" key="2">
    <citation type="submission" date="2018-03" db="EMBL/GenBank/DDBJ databases">
        <title>The ancient ancestry and fast evolution of plastids.</title>
        <authorList>
            <person name="Moore K.R."/>
            <person name="Magnabosco C."/>
            <person name="Momper L."/>
            <person name="Gold D.A."/>
            <person name="Bosak T."/>
            <person name="Fournier G.P."/>
        </authorList>
    </citation>
    <scope>NUCLEOTIDE SEQUENCE [LARGE SCALE GENOMIC DNA]</scope>
    <source>
        <strain evidence="6 7">ULC18</strain>
    </source>
</reference>
<dbReference type="EMBL" id="PVWK01000160">
    <property type="protein sequence ID" value="PSB23600.1"/>
    <property type="molecule type" value="Genomic_DNA"/>
</dbReference>
<dbReference type="CDD" id="cd17535">
    <property type="entry name" value="REC_NarL-like"/>
    <property type="match status" value="1"/>
</dbReference>
<dbReference type="Proteomes" id="UP000239576">
    <property type="component" value="Unassembled WGS sequence"/>
</dbReference>
<dbReference type="SUPFAM" id="SSF52172">
    <property type="entry name" value="CheY-like"/>
    <property type="match status" value="1"/>
</dbReference>
<dbReference type="Pfam" id="PF00072">
    <property type="entry name" value="Response_reg"/>
    <property type="match status" value="1"/>
</dbReference>
<keyword evidence="7" id="KW-1185">Reference proteome</keyword>